<comment type="cofactor">
    <cofactor evidence="1">
        <name>Zn(2+)</name>
        <dbReference type="ChEBI" id="CHEBI:29105"/>
    </cofactor>
</comment>
<evidence type="ECO:0000313" key="6">
    <source>
        <dbReference type="Ensembl" id="ENSSSUP00005031802.1"/>
    </source>
</evidence>
<keyword evidence="3" id="KW-0378">Hydrolase</keyword>
<dbReference type="PANTHER" id="PTHR11271">
    <property type="entry name" value="GUANINE DEAMINASE"/>
    <property type="match status" value="1"/>
</dbReference>
<evidence type="ECO:0000256" key="4">
    <source>
        <dbReference type="ARBA" id="ARBA00022833"/>
    </source>
</evidence>
<dbReference type="InterPro" id="IPR006680">
    <property type="entry name" value="Amidohydro-rel"/>
</dbReference>
<keyword evidence="4" id="KW-0862">Zinc</keyword>
<evidence type="ECO:0000256" key="1">
    <source>
        <dbReference type="ARBA" id="ARBA00001947"/>
    </source>
</evidence>
<keyword evidence="2" id="KW-0479">Metal-binding</keyword>
<reference evidence="6" key="3">
    <citation type="submission" date="2025-09" db="UniProtKB">
        <authorList>
            <consortium name="Ensembl"/>
        </authorList>
    </citation>
    <scope>IDENTIFICATION</scope>
</reference>
<dbReference type="Pfam" id="PF01979">
    <property type="entry name" value="Amidohydro_1"/>
    <property type="match status" value="2"/>
</dbReference>
<sequence length="395" mass="44113">MFLEEASQQEKLAKEWCFRPCEVRELSSYEFFMPGLVDTHIHAAQYSFAGSNVDLPLLDWLTKYTFPVEHKFQNLDFAEEVYTKVVRRTLKNGTTTACYFGTIHTDASLLLAEITDKFGQRAFVGKVCMDMNDTVPEYKETTEGSMEETERFVSRMLQKNSHVSENLSEVAAVKNLFPDYKNYADVYDRNNLLTDKTVMAHGCYLSAEELQVFQERGVALSHCPNSNLSISSGFLNVLEVMKHKVKIGLGTDVAGGYSASMLDAIRKAVMVSNILLINKINEKNLTLKEAFRLATLGGSQALGLDKEIGNFEVGKEFDALLINPKASDSPIDLFSGDFVGDSFEAIIQKFLYVGDDRNIEEVYVGGKQVVPFSSSVKERLDFLPASSPHPALFAS</sequence>
<feature type="domain" description="Amidohydrolase-related" evidence="5">
    <location>
        <begin position="160"/>
        <end position="369"/>
    </location>
</feature>
<gene>
    <name evidence="6" type="primary">GDA</name>
</gene>
<accession>A0A673VDM4</accession>
<dbReference type="PANTHER" id="PTHR11271:SF6">
    <property type="entry name" value="GUANINE DEAMINASE"/>
    <property type="match status" value="1"/>
</dbReference>
<dbReference type="Gene3D" id="3.20.20.140">
    <property type="entry name" value="Metal-dependent hydrolases"/>
    <property type="match status" value="2"/>
</dbReference>
<dbReference type="GO" id="GO:0046098">
    <property type="term" value="P:guanine metabolic process"/>
    <property type="evidence" value="ECO:0007669"/>
    <property type="project" value="TreeGrafter"/>
</dbReference>
<reference evidence="6" key="2">
    <citation type="submission" date="2025-08" db="UniProtKB">
        <authorList>
            <consortium name="Ensembl"/>
        </authorList>
    </citation>
    <scope>IDENTIFICATION</scope>
</reference>
<organism evidence="6 7">
    <name type="scientific">Suricata suricatta</name>
    <name type="common">Meerkat</name>
    <dbReference type="NCBI Taxonomy" id="37032"/>
    <lineage>
        <taxon>Eukaryota</taxon>
        <taxon>Metazoa</taxon>
        <taxon>Chordata</taxon>
        <taxon>Craniata</taxon>
        <taxon>Vertebrata</taxon>
        <taxon>Euteleostomi</taxon>
        <taxon>Mammalia</taxon>
        <taxon>Eutheria</taxon>
        <taxon>Laurasiatheria</taxon>
        <taxon>Carnivora</taxon>
        <taxon>Feliformia</taxon>
        <taxon>Herpestidae</taxon>
        <taxon>Suricata</taxon>
    </lineage>
</organism>
<evidence type="ECO:0000259" key="5">
    <source>
        <dbReference type="Pfam" id="PF01979"/>
    </source>
</evidence>
<dbReference type="InterPro" id="IPR051607">
    <property type="entry name" value="Metallo-dep_hydrolases"/>
</dbReference>
<dbReference type="InterPro" id="IPR032466">
    <property type="entry name" value="Metal_Hydrolase"/>
</dbReference>
<dbReference type="Proteomes" id="UP000472268">
    <property type="component" value="Chromosome 13"/>
</dbReference>
<evidence type="ECO:0000313" key="7">
    <source>
        <dbReference type="Proteomes" id="UP000472268"/>
    </source>
</evidence>
<dbReference type="GO" id="GO:0005829">
    <property type="term" value="C:cytosol"/>
    <property type="evidence" value="ECO:0007669"/>
    <property type="project" value="TreeGrafter"/>
</dbReference>
<name>A0A673VDM4_SURSU</name>
<dbReference type="SUPFAM" id="SSF51556">
    <property type="entry name" value="Metallo-dependent hydrolases"/>
    <property type="match status" value="1"/>
</dbReference>
<evidence type="ECO:0000256" key="2">
    <source>
        <dbReference type="ARBA" id="ARBA00022723"/>
    </source>
</evidence>
<reference evidence="6 7" key="1">
    <citation type="submission" date="2019-05" db="EMBL/GenBank/DDBJ databases">
        <title>A Chromosome-scale Meerkat (S. suricatta) Genome Assembly.</title>
        <authorList>
            <person name="Dudchenko O."/>
            <person name="Lieberman Aiden E."/>
            <person name="Tung J."/>
            <person name="Barreiro L.B."/>
            <person name="Clutton-Brock T.H."/>
        </authorList>
    </citation>
    <scope>NUCLEOTIDE SEQUENCE [LARGE SCALE GENOMIC DNA]</scope>
</reference>
<feature type="domain" description="Amidohydrolase-related" evidence="5">
    <location>
        <begin position="32"/>
        <end position="156"/>
    </location>
</feature>
<dbReference type="GO" id="GO:0008270">
    <property type="term" value="F:zinc ion binding"/>
    <property type="evidence" value="ECO:0007669"/>
    <property type="project" value="TreeGrafter"/>
</dbReference>
<proteinExistence type="predicted"/>
<evidence type="ECO:0000256" key="3">
    <source>
        <dbReference type="ARBA" id="ARBA00022801"/>
    </source>
</evidence>
<dbReference type="GO" id="GO:0008892">
    <property type="term" value="F:guanine deaminase activity"/>
    <property type="evidence" value="ECO:0007669"/>
    <property type="project" value="TreeGrafter"/>
</dbReference>
<keyword evidence="7" id="KW-1185">Reference proteome</keyword>
<dbReference type="AlphaFoldDB" id="A0A673VDM4"/>
<protein>
    <submittedName>
        <fullName evidence="6">Guanine deaminase</fullName>
    </submittedName>
</protein>
<dbReference type="Ensembl" id="ENSSSUT00005036282.1">
    <property type="protein sequence ID" value="ENSSSUP00005031802.1"/>
    <property type="gene ID" value="ENSSSUG00005020456.1"/>
</dbReference>